<evidence type="ECO:0000313" key="1">
    <source>
        <dbReference type="EMBL" id="MPM68969.1"/>
    </source>
</evidence>
<dbReference type="EMBL" id="VSSQ01022571">
    <property type="protein sequence ID" value="MPM68969.1"/>
    <property type="molecule type" value="Genomic_DNA"/>
</dbReference>
<organism evidence="1">
    <name type="scientific">bioreactor metagenome</name>
    <dbReference type="NCBI Taxonomy" id="1076179"/>
    <lineage>
        <taxon>unclassified sequences</taxon>
        <taxon>metagenomes</taxon>
        <taxon>ecological metagenomes</taxon>
    </lineage>
</organism>
<accession>A0A645BU66</accession>
<comment type="caution">
    <text evidence="1">The sequence shown here is derived from an EMBL/GenBank/DDBJ whole genome shotgun (WGS) entry which is preliminary data.</text>
</comment>
<proteinExistence type="predicted"/>
<protein>
    <submittedName>
        <fullName evidence="1">Uncharacterized protein</fullName>
    </submittedName>
</protein>
<reference evidence="1" key="1">
    <citation type="submission" date="2019-08" db="EMBL/GenBank/DDBJ databases">
        <authorList>
            <person name="Kucharzyk K."/>
            <person name="Murdoch R.W."/>
            <person name="Higgins S."/>
            <person name="Loffler F."/>
        </authorList>
    </citation>
    <scope>NUCLEOTIDE SEQUENCE</scope>
</reference>
<dbReference type="AlphaFoldDB" id="A0A645BU66"/>
<dbReference type="AntiFam" id="ANF00209">
    <property type="entry name" value="Shadow ORF (opposite thrS)"/>
</dbReference>
<name>A0A645BU66_9ZZZZ</name>
<sequence length="152" mass="18123">MDAAAKVREVILRVDSDDVTLRQCCDQFDFVRVVCEDFQRFRAAHFTSDDRIVRLHDIHHFRFDFRQILFGKLHFHIGIIIETSFDRWSYTKMDFREQARQGMRHQVGSRVTQDTQSVCVIRCHDFKRSIRLQRTGEVDQFPVEFSGQSFFG</sequence>
<gene>
    <name evidence="1" type="ORF">SDC9_115906</name>
</gene>